<proteinExistence type="predicted"/>
<feature type="region of interest" description="Disordered" evidence="1">
    <location>
        <begin position="252"/>
        <end position="271"/>
    </location>
</feature>
<feature type="region of interest" description="Disordered" evidence="1">
    <location>
        <begin position="23"/>
        <end position="80"/>
    </location>
</feature>
<gene>
    <name evidence="2" type="ORF">PEVE_00000204</name>
</gene>
<organism evidence="2 3">
    <name type="scientific">Porites evermanni</name>
    <dbReference type="NCBI Taxonomy" id="104178"/>
    <lineage>
        <taxon>Eukaryota</taxon>
        <taxon>Metazoa</taxon>
        <taxon>Cnidaria</taxon>
        <taxon>Anthozoa</taxon>
        <taxon>Hexacorallia</taxon>
        <taxon>Scleractinia</taxon>
        <taxon>Fungiina</taxon>
        <taxon>Poritidae</taxon>
        <taxon>Porites</taxon>
    </lineage>
</organism>
<feature type="compositionally biased region" description="Polar residues" evidence="1">
    <location>
        <begin position="101"/>
        <end position="112"/>
    </location>
</feature>
<feature type="region of interest" description="Disordered" evidence="1">
    <location>
        <begin position="101"/>
        <end position="123"/>
    </location>
</feature>
<reference evidence="2 3" key="1">
    <citation type="submission" date="2022-05" db="EMBL/GenBank/DDBJ databases">
        <authorList>
            <consortium name="Genoscope - CEA"/>
            <person name="William W."/>
        </authorList>
    </citation>
    <scope>NUCLEOTIDE SEQUENCE [LARGE SCALE GENOMIC DNA]</scope>
</reference>
<comment type="caution">
    <text evidence="2">The sequence shown here is derived from an EMBL/GenBank/DDBJ whole genome shotgun (WGS) entry which is preliminary data.</text>
</comment>
<dbReference type="EMBL" id="CALNXI010000100">
    <property type="protein sequence ID" value="CAH3018929.1"/>
    <property type="molecule type" value="Genomic_DNA"/>
</dbReference>
<evidence type="ECO:0000256" key="1">
    <source>
        <dbReference type="SAM" id="MobiDB-lite"/>
    </source>
</evidence>
<name>A0ABN8LT56_9CNID</name>
<keyword evidence="3" id="KW-1185">Reference proteome</keyword>
<feature type="compositionally biased region" description="Basic and acidic residues" evidence="1">
    <location>
        <begin position="61"/>
        <end position="76"/>
    </location>
</feature>
<sequence>MAKGLLFALVRKGSKLNYLDDGNNVQCDKRKRKQSNENCKAHSKVNGQGEVIKNGYHGARKSSDQFETSSEKSDSKRRGRKLFDLTLQKLSKGCKSSPVCVNNGTISPQGTGKQRDTPKPGHPGKAMVVPSVASGYFVHETSNNNRKEATLKMQENELLIPRIAVTDHNVGYFTPSGKTVETNRPCIHYSRYSSLPQLRVDERRKRPAWTKDESSSQFSGFTNQRASVEPQISKVEAEPSGLFIEAIPISASPSTSRKNQGSANSLRSQCSQTNRSDITSVSFLDRCWKGDSSFDTKNCLIKRASSWSRGDEKSLGLTDERQNSRKINIFLPTL</sequence>
<protein>
    <submittedName>
        <fullName evidence="2">Uncharacterized protein</fullName>
    </submittedName>
</protein>
<evidence type="ECO:0000313" key="2">
    <source>
        <dbReference type="EMBL" id="CAH3018929.1"/>
    </source>
</evidence>
<accession>A0ABN8LT56</accession>
<evidence type="ECO:0000313" key="3">
    <source>
        <dbReference type="Proteomes" id="UP001159427"/>
    </source>
</evidence>
<dbReference type="Proteomes" id="UP001159427">
    <property type="component" value="Unassembled WGS sequence"/>
</dbReference>